<dbReference type="CDD" id="cd01115">
    <property type="entry name" value="SLC13_permease"/>
    <property type="match status" value="1"/>
</dbReference>
<dbReference type="InterPro" id="IPR036721">
    <property type="entry name" value="RCK_C_sf"/>
</dbReference>
<dbReference type="InterPro" id="IPR004680">
    <property type="entry name" value="Cit_transptr-like_dom"/>
</dbReference>
<evidence type="ECO:0000256" key="4">
    <source>
        <dbReference type="ARBA" id="ARBA00022737"/>
    </source>
</evidence>
<comment type="subcellular location">
    <subcellularLocation>
        <location evidence="1">Membrane</location>
        <topology evidence="1">Multi-pass membrane protein</topology>
    </subcellularLocation>
</comment>
<evidence type="ECO:0000256" key="7">
    <source>
        <dbReference type="SAM" id="Phobius"/>
    </source>
</evidence>
<dbReference type="InterPro" id="IPR051679">
    <property type="entry name" value="DASS-Related_Transporters"/>
</dbReference>
<dbReference type="PANTHER" id="PTHR43652:SF2">
    <property type="entry name" value="BASIC AMINO ACID ANTIPORTER YFCC-RELATED"/>
    <property type="match status" value="1"/>
</dbReference>
<evidence type="ECO:0000256" key="1">
    <source>
        <dbReference type="ARBA" id="ARBA00004141"/>
    </source>
</evidence>
<evidence type="ECO:0000256" key="5">
    <source>
        <dbReference type="ARBA" id="ARBA00022989"/>
    </source>
</evidence>
<feature type="transmembrane region" description="Helical" evidence="7">
    <location>
        <begin position="7"/>
        <end position="23"/>
    </location>
</feature>
<feature type="transmembrane region" description="Helical" evidence="7">
    <location>
        <begin position="135"/>
        <end position="155"/>
    </location>
</feature>
<keyword evidence="2" id="KW-0813">Transport</keyword>
<feature type="transmembrane region" description="Helical" evidence="7">
    <location>
        <begin position="96"/>
        <end position="123"/>
    </location>
</feature>
<feature type="transmembrane region" description="Helical" evidence="7">
    <location>
        <begin position="486"/>
        <end position="515"/>
    </location>
</feature>
<feature type="transmembrane region" description="Helical" evidence="7">
    <location>
        <begin position="29"/>
        <end position="46"/>
    </location>
</feature>
<evidence type="ECO:0000313" key="10">
    <source>
        <dbReference type="Proteomes" id="UP001549076"/>
    </source>
</evidence>
<feature type="transmembrane region" description="Helical" evidence="7">
    <location>
        <begin position="175"/>
        <end position="200"/>
    </location>
</feature>
<keyword evidence="5 7" id="KW-1133">Transmembrane helix</keyword>
<keyword evidence="4" id="KW-0677">Repeat</keyword>
<dbReference type="Pfam" id="PF02080">
    <property type="entry name" value="TrkA_C"/>
    <property type="match status" value="2"/>
</dbReference>
<evidence type="ECO:0000256" key="3">
    <source>
        <dbReference type="ARBA" id="ARBA00022692"/>
    </source>
</evidence>
<dbReference type="EMBL" id="JBEPML010000027">
    <property type="protein sequence ID" value="MET3794669.1"/>
    <property type="molecule type" value="Genomic_DNA"/>
</dbReference>
<protein>
    <submittedName>
        <fullName evidence="9">Di/tricarboxylate transporter</fullName>
    </submittedName>
</protein>
<comment type="caution">
    <text evidence="9">The sequence shown here is derived from an EMBL/GenBank/DDBJ whole genome shotgun (WGS) entry which is preliminary data.</text>
</comment>
<gene>
    <name evidence="9" type="ORF">ABID37_004909</name>
</gene>
<organism evidence="9 10">
    <name type="scientific">Aquamicrobium terrae</name>
    <dbReference type="NCBI Taxonomy" id="1324945"/>
    <lineage>
        <taxon>Bacteria</taxon>
        <taxon>Pseudomonadati</taxon>
        <taxon>Pseudomonadota</taxon>
        <taxon>Alphaproteobacteria</taxon>
        <taxon>Hyphomicrobiales</taxon>
        <taxon>Phyllobacteriaceae</taxon>
        <taxon>Aquamicrobium</taxon>
    </lineage>
</organism>
<evidence type="ECO:0000313" key="9">
    <source>
        <dbReference type="EMBL" id="MET3794669.1"/>
    </source>
</evidence>
<keyword evidence="3 7" id="KW-0812">Transmembrane</keyword>
<keyword evidence="6 7" id="KW-0472">Membrane</keyword>
<evidence type="ECO:0000256" key="2">
    <source>
        <dbReference type="ARBA" id="ARBA00022448"/>
    </source>
</evidence>
<sequence length="588" mass="62183">MLTLPQTLSFAVIALMMAAFVWGRLRYDLVAALSLLTAVAVGVVPFDKAFSGFSDDIVIIVGSALLVSAGVARSGIMEYALQRYAPGVNSVRAQLALLVVTVAILSAFVKNIGALAIMIPIAFQFARRSGASPSLFLMPMAFASLLGGLMTQIGTSPNVVVSRLREELTGTSFTMFDFTPVGLALTAAGCVFLTLFYFLVPARERGDNDLHAALDIENYSAEARITADSTVVDKPLSALLKISSGEAAITAILREGGLRIAPLPDAILHEDDIVLIEGGQEALDRLVAQAKLHVGAGRDKTYNPEAIAVEAVVTQNSSLIGWSAQHLMLYDRFNVNLLAVSRKGARLDQRLGSITLNFGDILMLRGDSQTLPQFLRDFGLLPLAERQVLLGSVRRGLVPVSILVAAMGATALGLLPVALAFFAAAVAMVLFRAVPLRETYDAVDGPILVMLAALIPVSDSLRTTGATDVLAALLADLGQMLPGYGALALILVAAMMVTPFLNNAATVLVMAPIAAGFATNLGYRPEAFLMAVAIGAGCDFLTPIGHQCNTLVMGPGGYRFSDYPRLGLPLSFLVIIVAVPMLMLVWPL</sequence>
<name>A0ABV2N776_9HYPH</name>
<evidence type="ECO:0000256" key="6">
    <source>
        <dbReference type="ARBA" id="ARBA00023136"/>
    </source>
</evidence>
<feature type="transmembrane region" description="Helical" evidence="7">
    <location>
        <begin position="58"/>
        <end position="76"/>
    </location>
</feature>
<feature type="domain" description="RCK C-terminal" evidence="8">
    <location>
        <begin position="207"/>
        <end position="292"/>
    </location>
</feature>
<dbReference type="InterPro" id="IPR006037">
    <property type="entry name" value="RCK_C"/>
</dbReference>
<feature type="transmembrane region" description="Helical" evidence="7">
    <location>
        <begin position="566"/>
        <end position="586"/>
    </location>
</feature>
<dbReference type="SUPFAM" id="SSF116726">
    <property type="entry name" value="TrkA C-terminal domain-like"/>
    <property type="match status" value="2"/>
</dbReference>
<keyword evidence="10" id="KW-1185">Reference proteome</keyword>
<dbReference type="Pfam" id="PF03600">
    <property type="entry name" value="CitMHS"/>
    <property type="match status" value="1"/>
</dbReference>
<accession>A0ABV2N776</accession>
<dbReference type="Gene3D" id="3.30.70.1450">
    <property type="entry name" value="Regulator of K+ conductance, C-terminal domain"/>
    <property type="match status" value="2"/>
</dbReference>
<evidence type="ECO:0000259" key="8">
    <source>
        <dbReference type="PROSITE" id="PS51202"/>
    </source>
</evidence>
<dbReference type="PANTHER" id="PTHR43652">
    <property type="entry name" value="BASIC AMINO ACID ANTIPORTER YFCC-RELATED"/>
    <property type="match status" value="1"/>
</dbReference>
<proteinExistence type="predicted"/>
<feature type="transmembrane region" description="Helical" evidence="7">
    <location>
        <begin position="402"/>
        <end position="431"/>
    </location>
</feature>
<feature type="domain" description="RCK C-terminal" evidence="8">
    <location>
        <begin position="294"/>
        <end position="380"/>
    </location>
</feature>
<reference evidence="9 10" key="1">
    <citation type="submission" date="2024-06" db="EMBL/GenBank/DDBJ databases">
        <title>Genomic Encyclopedia of Type Strains, Phase IV (KMG-IV): sequencing the most valuable type-strain genomes for metagenomic binning, comparative biology and taxonomic classification.</title>
        <authorList>
            <person name="Goeker M."/>
        </authorList>
    </citation>
    <scope>NUCLEOTIDE SEQUENCE [LARGE SCALE GENOMIC DNA]</scope>
    <source>
        <strain evidence="9 10">DSM 27865</strain>
    </source>
</reference>
<dbReference type="Proteomes" id="UP001549076">
    <property type="component" value="Unassembled WGS sequence"/>
</dbReference>
<dbReference type="PROSITE" id="PS51202">
    <property type="entry name" value="RCK_C"/>
    <property type="match status" value="2"/>
</dbReference>